<gene>
    <name evidence="1" type="ORF">Taro_006328</name>
</gene>
<accession>A0A843TS86</accession>
<protein>
    <submittedName>
        <fullName evidence="1">Uncharacterized protein</fullName>
    </submittedName>
</protein>
<proteinExistence type="predicted"/>
<name>A0A843TS86_COLES</name>
<evidence type="ECO:0000313" key="1">
    <source>
        <dbReference type="EMBL" id="MQL73991.1"/>
    </source>
</evidence>
<sequence>MLQCLHKFVSVVSTRSTYESLGLVQTGREVGETEDEQLDRLVRGCRETLASEPGAQADLDLRHFLTFFLRRVLFATRGDAVHCRLLPLLEDLDRVGEYAWGLDLPPPSRPGEGDLGVTRPCAPSSPLGAVPRHTPSGGASSVVWQPYLEEGDEGQPWLEQARPYFGRATWVHALNLVLPLHLHLTQRSLGLRQSAVEFPSRCRTPRPSRSFWGLHDTTDWREWAREQIADWEHKGRRFFALKYGTRVYRSARRQVDVTEQIASLQVLLRSTVQTWDVVRREAEQLELTSVPCAACGVDEAEGDIGRCVLISGSGRDLPV</sequence>
<dbReference type="AlphaFoldDB" id="A0A843TS86"/>
<dbReference type="EMBL" id="NMUH01000186">
    <property type="protein sequence ID" value="MQL73991.1"/>
    <property type="molecule type" value="Genomic_DNA"/>
</dbReference>
<reference evidence="1" key="1">
    <citation type="submission" date="2017-07" db="EMBL/GenBank/DDBJ databases">
        <title>Taro Niue Genome Assembly and Annotation.</title>
        <authorList>
            <person name="Atibalentja N."/>
            <person name="Keating K."/>
            <person name="Fields C.J."/>
        </authorList>
    </citation>
    <scope>NUCLEOTIDE SEQUENCE</scope>
    <source>
        <strain evidence="1">Niue_2</strain>
        <tissue evidence="1">Leaf</tissue>
    </source>
</reference>
<keyword evidence="2" id="KW-1185">Reference proteome</keyword>
<evidence type="ECO:0000313" key="2">
    <source>
        <dbReference type="Proteomes" id="UP000652761"/>
    </source>
</evidence>
<dbReference type="Proteomes" id="UP000652761">
    <property type="component" value="Unassembled WGS sequence"/>
</dbReference>
<comment type="caution">
    <text evidence="1">The sequence shown here is derived from an EMBL/GenBank/DDBJ whole genome shotgun (WGS) entry which is preliminary data.</text>
</comment>
<organism evidence="1 2">
    <name type="scientific">Colocasia esculenta</name>
    <name type="common">Wild taro</name>
    <name type="synonym">Arum esculentum</name>
    <dbReference type="NCBI Taxonomy" id="4460"/>
    <lineage>
        <taxon>Eukaryota</taxon>
        <taxon>Viridiplantae</taxon>
        <taxon>Streptophyta</taxon>
        <taxon>Embryophyta</taxon>
        <taxon>Tracheophyta</taxon>
        <taxon>Spermatophyta</taxon>
        <taxon>Magnoliopsida</taxon>
        <taxon>Liliopsida</taxon>
        <taxon>Araceae</taxon>
        <taxon>Aroideae</taxon>
        <taxon>Colocasieae</taxon>
        <taxon>Colocasia</taxon>
    </lineage>
</organism>